<keyword evidence="6 7" id="KW-0408">Iron</keyword>
<dbReference type="FunFam" id="3.20.20.140:FF:000007">
    <property type="entry name" value="Imidazolonepropionase"/>
    <property type="match status" value="1"/>
</dbReference>
<dbReference type="Pfam" id="PF01979">
    <property type="entry name" value="Amidohydro_1"/>
    <property type="match status" value="1"/>
</dbReference>
<feature type="binding site" evidence="7">
    <location>
        <position position="384"/>
    </location>
    <ligand>
        <name>Fe(3+)</name>
        <dbReference type="ChEBI" id="CHEBI:29034"/>
    </ligand>
</feature>
<feature type="binding site" evidence="7">
    <location>
        <position position="386"/>
    </location>
    <ligand>
        <name>N-formimidoyl-L-glutamate</name>
        <dbReference type="ChEBI" id="CHEBI:58928"/>
    </ligand>
</feature>
<dbReference type="SUPFAM" id="SSF51338">
    <property type="entry name" value="Composite domain of metallo-dependent hydrolases"/>
    <property type="match status" value="1"/>
</dbReference>
<evidence type="ECO:0000313" key="9">
    <source>
        <dbReference type="EMBL" id="NYI49815.1"/>
    </source>
</evidence>
<feature type="binding site" evidence="7">
    <location>
        <position position="212"/>
    </location>
    <ligand>
        <name>4-imidazolone-5-propanoate</name>
        <dbReference type="ChEBI" id="CHEBI:77893"/>
    </ligand>
</feature>
<dbReference type="GO" id="GO:0019556">
    <property type="term" value="P:L-histidine catabolic process to glutamate and formamide"/>
    <property type="evidence" value="ECO:0007669"/>
    <property type="project" value="UniProtKB-UniRule"/>
</dbReference>
<dbReference type="InterPro" id="IPR032466">
    <property type="entry name" value="Metal_Hydrolase"/>
</dbReference>
<feature type="binding site" evidence="7">
    <location>
        <position position="389"/>
    </location>
    <ligand>
        <name>4-imidazolone-5-propanoate</name>
        <dbReference type="ChEBI" id="CHEBI:77893"/>
    </ligand>
</feature>
<name>A0A8E1ZXY1_9PORP</name>
<keyword evidence="7" id="KW-0963">Cytoplasm</keyword>
<evidence type="ECO:0000313" key="10">
    <source>
        <dbReference type="Proteomes" id="UP000574332"/>
    </source>
</evidence>
<feature type="binding site" evidence="7">
    <location>
        <position position="245"/>
    </location>
    <ligand>
        <name>4-imidazolone-5-propanoate</name>
        <dbReference type="ChEBI" id="CHEBI:77893"/>
    </ligand>
</feature>
<comment type="catalytic activity">
    <reaction evidence="7">
        <text>4-imidazolone-5-propanoate + H2O = N-formimidoyl-L-glutamate</text>
        <dbReference type="Rhea" id="RHEA:23660"/>
        <dbReference type="ChEBI" id="CHEBI:15377"/>
        <dbReference type="ChEBI" id="CHEBI:58928"/>
        <dbReference type="ChEBI" id="CHEBI:77893"/>
        <dbReference type="EC" id="3.5.2.7"/>
    </reaction>
</comment>
<dbReference type="AlphaFoldDB" id="A0A8E1ZXY1"/>
<dbReference type="SUPFAM" id="SSF51556">
    <property type="entry name" value="Metallo-dependent hydrolases"/>
    <property type="match status" value="1"/>
</dbReference>
<feature type="binding site" evidence="7">
    <location>
        <position position="212"/>
    </location>
    <ligand>
        <name>N-formimidoyl-L-glutamate</name>
        <dbReference type="ChEBI" id="CHEBI:58928"/>
    </ligand>
</feature>
<keyword evidence="5 7" id="KW-0862">Zinc</keyword>
<protein>
    <recommendedName>
        <fullName evidence="1 7">Imidazolonepropionase</fullName>
        <ecNumber evidence="1 7">3.5.2.7</ecNumber>
    </recommendedName>
    <alternativeName>
        <fullName evidence="7">Imidazolone-5-propionate hydrolase</fullName>
    </alternativeName>
</protein>
<dbReference type="EMBL" id="JACCCY010000002">
    <property type="protein sequence ID" value="NYI49815.1"/>
    <property type="molecule type" value="Genomic_DNA"/>
</dbReference>
<feature type="binding site" evidence="7">
    <location>
        <position position="142"/>
    </location>
    <ligand>
        <name>Fe(3+)</name>
        <dbReference type="ChEBI" id="CHEBI:29034"/>
    </ligand>
</feature>
<dbReference type="GO" id="GO:0005737">
    <property type="term" value="C:cytoplasm"/>
    <property type="evidence" value="ECO:0007669"/>
    <property type="project" value="UniProtKB-SubCell"/>
</dbReference>
<dbReference type="EC" id="3.5.2.7" evidence="1 7"/>
<evidence type="ECO:0000256" key="3">
    <source>
        <dbReference type="ARBA" id="ARBA00022801"/>
    </source>
</evidence>
<sequence length="476" mass="51071">MRLLIKNIKELFQVEETAGSRYKHPDVSLGEDSAGTKADTITDANVQAVSLGDLKTGTIETPVQSASSGEPCAGTEQFRDKVCGKDMANLPSIKDAFLLMEDGCIVAYGPMCDLSGTDVQADVVIDATGKYVLPAFCDSHTHLVYAGSREQEFVDKIKGLSYEEIARRGGGILNSALRLHETSEDELYDQALVRVNEIIGMGTGAVEIKSGYGLNTGDELKMLRVIRRLKETTPLTIRATFLGAHAVPAAYKGRQPEYVDLIVNEMIPAVGQEGLAEFVDCFCDKGFFTCAETERILEAGARYGLRPKIHANELALSGGIQVGVKHNALSVDHLEFTEDAEIEALKGSVTMPTLLPGAAFFLGMKYPPARKMIDSGLPVALASDYNPGSSPSGNMKFILSLATIIMKLTPEEAVNAATLNSAYAMGISDSHGSIGTGKRANVLITKEISSLWYLPYAYTSNLIDSVILGGKVVSRG</sequence>
<comment type="caution">
    <text evidence="9">The sequence shown here is derived from an EMBL/GenBank/DDBJ whole genome shotgun (WGS) entry which is preliminary data.</text>
</comment>
<dbReference type="CDD" id="cd01296">
    <property type="entry name" value="Imidazolone-5PH"/>
    <property type="match status" value="1"/>
</dbReference>
<evidence type="ECO:0000256" key="2">
    <source>
        <dbReference type="ARBA" id="ARBA00022723"/>
    </source>
</evidence>
<dbReference type="NCBIfam" id="TIGR01224">
    <property type="entry name" value="hutI"/>
    <property type="match status" value="1"/>
</dbReference>
<evidence type="ECO:0000256" key="5">
    <source>
        <dbReference type="ARBA" id="ARBA00022833"/>
    </source>
</evidence>
<proteinExistence type="inferred from homology"/>
<accession>A0A8E1ZXY1</accession>
<dbReference type="Gene3D" id="2.30.40.10">
    <property type="entry name" value="Urease, subunit C, domain 1"/>
    <property type="match status" value="1"/>
</dbReference>
<feature type="binding site" evidence="7">
    <location>
        <position position="310"/>
    </location>
    <ligand>
        <name>Fe(3+)</name>
        <dbReference type="ChEBI" id="CHEBI:29034"/>
    </ligand>
</feature>
<comment type="cofactor">
    <cofactor evidence="7">
        <name>Zn(2+)</name>
        <dbReference type="ChEBI" id="CHEBI:29105"/>
    </cofactor>
    <cofactor evidence="7">
        <name>Fe(3+)</name>
        <dbReference type="ChEBI" id="CHEBI:29034"/>
    </cofactor>
    <text evidence="7">Binds 1 zinc or iron ion per subunit.</text>
</comment>
<feature type="binding site" evidence="7">
    <location>
        <position position="140"/>
    </location>
    <ligand>
        <name>Fe(3+)</name>
        <dbReference type="ChEBI" id="CHEBI:29034"/>
    </ligand>
</feature>
<keyword evidence="4 7" id="KW-0369">Histidine metabolism</keyword>
<evidence type="ECO:0000256" key="7">
    <source>
        <dbReference type="HAMAP-Rule" id="MF_00372"/>
    </source>
</evidence>
<dbReference type="RefSeq" id="WP_179399515.1">
    <property type="nucleotide sequence ID" value="NZ_JACCCY010000002.1"/>
</dbReference>
<gene>
    <name evidence="7" type="primary">hutI</name>
    <name evidence="9" type="ORF">F5613_001893</name>
</gene>
<dbReference type="GO" id="GO:0005506">
    <property type="term" value="F:iron ion binding"/>
    <property type="evidence" value="ECO:0007669"/>
    <property type="project" value="UniProtKB-UniRule"/>
</dbReference>
<dbReference type="PANTHER" id="PTHR42752:SF1">
    <property type="entry name" value="IMIDAZOLONEPROPIONASE-RELATED"/>
    <property type="match status" value="1"/>
</dbReference>
<keyword evidence="3 7" id="KW-0378">Hydrolase</keyword>
<comment type="function">
    <text evidence="7">Catalyzes the hydrolytic cleavage of the carbon-nitrogen bond in imidazolone-5-propanoate to yield N-formimidoyl-L-glutamate. It is the third step in the universal histidine degradation pathway.</text>
</comment>
<dbReference type="PANTHER" id="PTHR42752">
    <property type="entry name" value="IMIDAZOLONEPROPIONASE"/>
    <property type="match status" value="1"/>
</dbReference>
<dbReference type="GO" id="GO:0008270">
    <property type="term" value="F:zinc ion binding"/>
    <property type="evidence" value="ECO:0007669"/>
    <property type="project" value="UniProtKB-UniRule"/>
</dbReference>
<evidence type="ECO:0000256" key="1">
    <source>
        <dbReference type="ARBA" id="ARBA00012864"/>
    </source>
</evidence>
<dbReference type="InterPro" id="IPR006680">
    <property type="entry name" value="Amidohydro-rel"/>
</dbReference>
<feature type="binding site" evidence="7">
    <location>
        <position position="149"/>
    </location>
    <ligand>
        <name>4-imidazolone-5-propanoate</name>
        <dbReference type="ChEBI" id="CHEBI:77893"/>
    </ligand>
</feature>
<dbReference type="GO" id="GO:0050480">
    <property type="term" value="F:imidazolonepropionase activity"/>
    <property type="evidence" value="ECO:0007669"/>
    <property type="project" value="UniProtKB-UniRule"/>
</dbReference>
<dbReference type="Gene3D" id="3.20.20.140">
    <property type="entry name" value="Metal-dependent hydrolases"/>
    <property type="match status" value="1"/>
</dbReference>
<comment type="pathway">
    <text evidence="7">Amino-acid degradation; L-histidine degradation into L-glutamate; N-formimidoyl-L-glutamate from L-histidine: step 3/3.</text>
</comment>
<dbReference type="HAMAP" id="MF_00372">
    <property type="entry name" value="HutI"/>
    <property type="match status" value="1"/>
</dbReference>
<feature type="binding site" evidence="7">
    <location>
        <position position="142"/>
    </location>
    <ligand>
        <name>Zn(2+)</name>
        <dbReference type="ChEBI" id="CHEBI:29105"/>
    </ligand>
</feature>
<feature type="binding site" evidence="7">
    <location>
        <position position="313"/>
    </location>
    <ligand>
        <name>4-imidazolone-5-propanoate</name>
        <dbReference type="ChEBI" id="CHEBI:77893"/>
    </ligand>
</feature>
<comment type="subcellular location">
    <subcellularLocation>
        <location evidence="7">Cytoplasm</location>
    </subcellularLocation>
</comment>
<feature type="binding site" evidence="7">
    <location>
        <position position="140"/>
    </location>
    <ligand>
        <name>Zn(2+)</name>
        <dbReference type="ChEBI" id="CHEBI:29105"/>
    </ligand>
</feature>
<comment type="similarity">
    <text evidence="7">Belongs to the metallo-dependent hydrolases superfamily. HutI family.</text>
</comment>
<dbReference type="GO" id="GO:0019557">
    <property type="term" value="P:L-histidine catabolic process to glutamate and formate"/>
    <property type="evidence" value="ECO:0007669"/>
    <property type="project" value="UniProtKB-UniPathway"/>
</dbReference>
<keyword evidence="10" id="KW-1185">Reference proteome</keyword>
<feature type="domain" description="Amidohydrolase-related" evidence="8">
    <location>
        <begin position="131"/>
        <end position="473"/>
    </location>
</feature>
<feature type="binding site" evidence="7">
    <location>
        <position position="388"/>
    </location>
    <ligand>
        <name>N-formimidoyl-L-glutamate</name>
        <dbReference type="ChEBI" id="CHEBI:58928"/>
    </ligand>
</feature>
<dbReference type="InterPro" id="IPR005920">
    <property type="entry name" value="HutI"/>
</dbReference>
<evidence type="ECO:0000259" key="8">
    <source>
        <dbReference type="Pfam" id="PF01979"/>
    </source>
</evidence>
<dbReference type="UniPathway" id="UPA00379">
    <property type="reaction ID" value="UER00551"/>
</dbReference>
<organism evidence="9 10">
    <name type="scientific">Macellibacteroides fermentans</name>
    <dbReference type="NCBI Taxonomy" id="879969"/>
    <lineage>
        <taxon>Bacteria</taxon>
        <taxon>Pseudomonadati</taxon>
        <taxon>Bacteroidota</taxon>
        <taxon>Bacteroidia</taxon>
        <taxon>Bacteroidales</taxon>
        <taxon>Porphyromonadaceae</taxon>
        <taxon>Macellibacteroides</taxon>
    </lineage>
</organism>
<feature type="binding site" evidence="7">
    <location>
        <position position="310"/>
    </location>
    <ligand>
        <name>Zn(2+)</name>
        <dbReference type="ChEBI" id="CHEBI:29105"/>
    </ligand>
</feature>
<reference evidence="9 10" key="1">
    <citation type="submission" date="2020-07" db="EMBL/GenBank/DDBJ databases">
        <title>Genomic Encyclopedia of Type Strains, Phase IV (KMG-IV): sequencing the most valuable type-strain genomes for metagenomic binning, comparative biology and taxonomic classification.</title>
        <authorList>
            <person name="Goeker M."/>
        </authorList>
    </citation>
    <scope>NUCLEOTIDE SEQUENCE [LARGE SCALE GENOMIC DNA]</scope>
    <source>
        <strain evidence="9 10">DSM 23697</strain>
    </source>
</reference>
<keyword evidence="2 7" id="KW-0479">Metal-binding</keyword>
<evidence type="ECO:0000256" key="6">
    <source>
        <dbReference type="ARBA" id="ARBA00023004"/>
    </source>
</evidence>
<dbReference type="InterPro" id="IPR011059">
    <property type="entry name" value="Metal-dep_hydrolase_composite"/>
</dbReference>
<dbReference type="Proteomes" id="UP000574332">
    <property type="component" value="Unassembled WGS sequence"/>
</dbReference>
<evidence type="ECO:0000256" key="4">
    <source>
        <dbReference type="ARBA" id="ARBA00022808"/>
    </source>
</evidence>
<feature type="binding site" evidence="7">
    <location>
        <position position="384"/>
    </location>
    <ligand>
        <name>Zn(2+)</name>
        <dbReference type="ChEBI" id="CHEBI:29105"/>
    </ligand>
</feature>